<dbReference type="GO" id="GO:0004402">
    <property type="term" value="F:histone acetyltransferase activity"/>
    <property type="evidence" value="ECO:0007669"/>
    <property type="project" value="InterPro"/>
</dbReference>
<dbReference type="EC" id="2.3.1.48" evidence="2"/>
<evidence type="ECO:0000259" key="13">
    <source>
        <dbReference type="PROSITE" id="PS50134"/>
    </source>
</evidence>
<feature type="zinc finger region" description="TAZ-type" evidence="12">
    <location>
        <begin position="11"/>
        <end position="105"/>
    </location>
</feature>
<dbReference type="PANTHER" id="PTHR13808:SF1">
    <property type="entry name" value="HISTONE ACETYLTRANSFERASE"/>
    <property type="match status" value="1"/>
</dbReference>
<keyword evidence="6 12" id="KW-0862">Zinc</keyword>
<evidence type="ECO:0000256" key="11">
    <source>
        <dbReference type="ARBA" id="ARBA00048017"/>
    </source>
</evidence>
<proteinExistence type="predicted"/>
<keyword evidence="4 12" id="KW-0479">Metal-binding</keyword>
<evidence type="ECO:0000256" key="4">
    <source>
        <dbReference type="ARBA" id="ARBA00022723"/>
    </source>
</evidence>
<dbReference type="WBParaSite" id="Csp11.Scaffold628.g7057.t1">
    <property type="protein sequence ID" value="Csp11.Scaffold628.g7057.t1"/>
    <property type="gene ID" value="Csp11.Scaffold628.g7057"/>
</dbReference>
<dbReference type="InterPro" id="IPR013178">
    <property type="entry name" value="Histone_AcTrfase_Rtt109/CBP"/>
</dbReference>
<feature type="domain" description="TAZ-type" evidence="13">
    <location>
        <begin position="11"/>
        <end position="105"/>
    </location>
</feature>
<name>A0A1I7TLC2_9PELO</name>
<evidence type="ECO:0000256" key="5">
    <source>
        <dbReference type="ARBA" id="ARBA00022771"/>
    </source>
</evidence>
<dbReference type="GO" id="GO:0045944">
    <property type="term" value="P:positive regulation of transcription by RNA polymerase II"/>
    <property type="evidence" value="ECO:0007669"/>
    <property type="project" value="TreeGrafter"/>
</dbReference>
<sequence>MFDINHPTTRQAPVLQIVQKQLVFLIHANSCMKKDETNELNVMCGFPRVHEECRLDHCGTFKNLLEHLRNCTGPSCTRQYCASSVQLIKHWKECRDQACVICAPIRRAQT</sequence>
<evidence type="ECO:0000256" key="1">
    <source>
        <dbReference type="ARBA" id="ARBA00004123"/>
    </source>
</evidence>
<dbReference type="GO" id="GO:0005634">
    <property type="term" value="C:nucleus"/>
    <property type="evidence" value="ECO:0007669"/>
    <property type="project" value="UniProtKB-SubCell"/>
</dbReference>
<evidence type="ECO:0000256" key="3">
    <source>
        <dbReference type="ARBA" id="ARBA00022679"/>
    </source>
</evidence>
<keyword evidence="9" id="KW-0804">Transcription</keyword>
<dbReference type="GO" id="GO:0003713">
    <property type="term" value="F:transcription coactivator activity"/>
    <property type="evidence" value="ECO:0007669"/>
    <property type="project" value="TreeGrafter"/>
</dbReference>
<dbReference type="Proteomes" id="UP000095282">
    <property type="component" value="Unplaced"/>
</dbReference>
<dbReference type="InterPro" id="IPR000197">
    <property type="entry name" value="Znf_TAZ"/>
</dbReference>
<evidence type="ECO:0000256" key="6">
    <source>
        <dbReference type="ARBA" id="ARBA00022833"/>
    </source>
</evidence>
<evidence type="ECO:0000256" key="2">
    <source>
        <dbReference type="ARBA" id="ARBA00013184"/>
    </source>
</evidence>
<dbReference type="GO" id="GO:0005667">
    <property type="term" value="C:transcription regulator complex"/>
    <property type="evidence" value="ECO:0007669"/>
    <property type="project" value="TreeGrafter"/>
</dbReference>
<protein>
    <recommendedName>
        <fullName evidence="2">histone acetyltransferase</fullName>
        <ecNumber evidence="2">2.3.1.48</ecNumber>
    </recommendedName>
</protein>
<evidence type="ECO:0000256" key="12">
    <source>
        <dbReference type="PROSITE-ProRule" id="PRU00203"/>
    </source>
</evidence>
<dbReference type="PANTHER" id="PTHR13808">
    <property type="entry name" value="CBP/P300-RELATED"/>
    <property type="match status" value="1"/>
</dbReference>
<dbReference type="GO" id="GO:0031490">
    <property type="term" value="F:chromatin DNA binding"/>
    <property type="evidence" value="ECO:0007669"/>
    <property type="project" value="TreeGrafter"/>
</dbReference>
<keyword evidence="10" id="KW-0539">Nucleus</keyword>
<keyword evidence="14" id="KW-1185">Reference proteome</keyword>
<dbReference type="GO" id="GO:0008270">
    <property type="term" value="F:zinc ion binding"/>
    <property type="evidence" value="ECO:0007669"/>
    <property type="project" value="UniProtKB-KW"/>
</dbReference>
<keyword evidence="5 12" id="KW-0863">Zinc-finger</keyword>
<organism evidence="14 15">
    <name type="scientific">Caenorhabditis tropicalis</name>
    <dbReference type="NCBI Taxonomy" id="1561998"/>
    <lineage>
        <taxon>Eukaryota</taxon>
        <taxon>Metazoa</taxon>
        <taxon>Ecdysozoa</taxon>
        <taxon>Nematoda</taxon>
        <taxon>Chromadorea</taxon>
        <taxon>Rhabditida</taxon>
        <taxon>Rhabditina</taxon>
        <taxon>Rhabditomorpha</taxon>
        <taxon>Rhabditoidea</taxon>
        <taxon>Rhabditidae</taxon>
        <taxon>Peloderinae</taxon>
        <taxon>Caenorhabditis</taxon>
    </lineage>
</organism>
<dbReference type="Gene3D" id="1.20.1020.10">
    <property type="entry name" value="TAZ domain"/>
    <property type="match status" value="1"/>
</dbReference>
<evidence type="ECO:0000256" key="10">
    <source>
        <dbReference type="ARBA" id="ARBA00023242"/>
    </source>
</evidence>
<keyword evidence="3" id="KW-0808">Transferase</keyword>
<reference evidence="15" key="1">
    <citation type="submission" date="2016-11" db="UniProtKB">
        <authorList>
            <consortium name="WormBaseParasite"/>
        </authorList>
    </citation>
    <scope>IDENTIFICATION</scope>
</reference>
<dbReference type="AlphaFoldDB" id="A0A1I7TLC2"/>
<evidence type="ECO:0000313" key="15">
    <source>
        <dbReference type="WBParaSite" id="Csp11.Scaffold628.g7057.t1"/>
    </source>
</evidence>
<evidence type="ECO:0000313" key="14">
    <source>
        <dbReference type="Proteomes" id="UP000095282"/>
    </source>
</evidence>
<keyword evidence="7" id="KW-0156">Chromatin regulator</keyword>
<keyword evidence="8" id="KW-0805">Transcription regulation</keyword>
<comment type="catalytic activity">
    <reaction evidence="11">
        <text>L-lysyl-[protein] + acetyl-CoA = N(6)-acetyl-L-lysyl-[protein] + CoA + H(+)</text>
        <dbReference type="Rhea" id="RHEA:45948"/>
        <dbReference type="Rhea" id="RHEA-COMP:9752"/>
        <dbReference type="Rhea" id="RHEA-COMP:10731"/>
        <dbReference type="ChEBI" id="CHEBI:15378"/>
        <dbReference type="ChEBI" id="CHEBI:29969"/>
        <dbReference type="ChEBI" id="CHEBI:57287"/>
        <dbReference type="ChEBI" id="CHEBI:57288"/>
        <dbReference type="ChEBI" id="CHEBI:61930"/>
        <dbReference type="EC" id="2.3.1.48"/>
    </reaction>
</comment>
<dbReference type="Pfam" id="PF02135">
    <property type="entry name" value="zf-TAZ"/>
    <property type="match status" value="1"/>
</dbReference>
<evidence type="ECO:0000256" key="7">
    <source>
        <dbReference type="ARBA" id="ARBA00022853"/>
    </source>
</evidence>
<dbReference type="SMART" id="SM00551">
    <property type="entry name" value="ZnF_TAZ"/>
    <property type="match status" value="1"/>
</dbReference>
<dbReference type="SUPFAM" id="SSF57933">
    <property type="entry name" value="TAZ domain"/>
    <property type="match status" value="1"/>
</dbReference>
<dbReference type="eggNOG" id="KOG1778">
    <property type="taxonomic scope" value="Eukaryota"/>
</dbReference>
<dbReference type="PROSITE" id="PS50134">
    <property type="entry name" value="ZF_TAZ"/>
    <property type="match status" value="1"/>
</dbReference>
<comment type="subcellular location">
    <subcellularLocation>
        <location evidence="1">Nucleus</location>
    </subcellularLocation>
</comment>
<dbReference type="InterPro" id="IPR035898">
    <property type="entry name" value="TAZ_dom_sf"/>
</dbReference>
<accession>A0A1I7TLC2</accession>
<dbReference type="STRING" id="1561998.A0A1I7TLC2"/>
<evidence type="ECO:0000256" key="9">
    <source>
        <dbReference type="ARBA" id="ARBA00023163"/>
    </source>
</evidence>
<evidence type="ECO:0000256" key="8">
    <source>
        <dbReference type="ARBA" id="ARBA00023015"/>
    </source>
</evidence>
<dbReference type="GO" id="GO:0000123">
    <property type="term" value="C:histone acetyltransferase complex"/>
    <property type="evidence" value="ECO:0007669"/>
    <property type="project" value="TreeGrafter"/>
</dbReference>